<organism evidence="2 3">
    <name type="scientific">Bacteroides faecium</name>
    <dbReference type="NCBI Taxonomy" id="2715212"/>
    <lineage>
        <taxon>Bacteria</taxon>
        <taxon>Pseudomonadati</taxon>
        <taxon>Bacteroidota</taxon>
        <taxon>Bacteroidia</taxon>
        <taxon>Bacteroidales</taxon>
        <taxon>Bacteroidaceae</taxon>
        <taxon>Bacteroides</taxon>
    </lineage>
</organism>
<dbReference type="PANTHER" id="PTHR37299:SF1">
    <property type="entry name" value="STAGE 0 SPORULATION PROTEIN A HOMOLOG"/>
    <property type="match status" value="1"/>
</dbReference>
<dbReference type="PANTHER" id="PTHR37299">
    <property type="entry name" value="TRANSCRIPTIONAL REGULATOR-RELATED"/>
    <property type="match status" value="1"/>
</dbReference>
<dbReference type="Gene3D" id="2.40.50.1020">
    <property type="entry name" value="LytTr DNA-binding domain"/>
    <property type="match status" value="1"/>
</dbReference>
<accession>A0A6H0KL07</accession>
<gene>
    <name evidence="2" type="ORF">BacF7301_03445</name>
</gene>
<dbReference type="GO" id="GO:0003677">
    <property type="term" value="F:DNA binding"/>
    <property type="evidence" value="ECO:0007669"/>
    <property type="project" value="InterPro"/>
</dbReference>
<dbReference type="GO" id="GO:0000156">
    <property type="term" value="F:phosphorelay response regulator activity"/>
    <property type="evidence" value="ECO:0007669"/>
    <property type="project" value="InterPro"/>
</dbReference>
<proteinExistence type="predicted"/>
<sequence>MEQTKQELVIILPEGMKDVPVRIVRDDQSDELNIKIVNLTETRKEKSPSTEKQHVLIWHQNEYEHLSLDAIMWIEANSSYCCIHATENRKFTMSYPLARIEERLPKSQFIRIQRSYLVNIEHVKKLAGQSLIIGNHILKIGEGYKEEVLNRFIFLGVRGSQPREAKNVK</sequence>
<reference evidence="2 3" key="1">
    <citation type="submission" date="2020-03" db="EMBL/GenBank/DDBJ databases">
        <title>Genomic analysis of Bacteroides faecium CBA7301.</title>
        <authorList>
            <person name="Kim J."/>
            <person name="Roh S.W."/>
        </authorList>
    </citation>
    <scope>NUCLEOTIDE SEQUENCE [LARGE SCALE GENOMIC DNA]</scope>
    <source>
        <strain evidence="2 3">CBA7301</strain>
    </source>
</reference>
<dbReference type="Proteomes" id="UP000501780">
    <property type="component" value="Chromosome"/>
</dbReference>
<keyword evidence="3" id="KW-1185">Reference proteome</keyword>
<dbReference type="Pfam" id="PF04397">
    <property type="entry name" value="LytTR"/>
    <property type="match status" value="1"/>
</dbReference>
<dbReference type="RefSeq" id="WP_167960230.1">
    <property type="nucleotide sequence ID" value="NZ_CP050831.1"/>
</dbReference>
<dbReference type="InterPro" id="IPR046947">
    <property type="entry name" value="LytR-like"/>
</dbReference>
<dbReference type="KEGG" id="bfc:BacF7301_03445"/>
<name>A0A6H0KL07_9BACE</name>
<evidence type="ECO:0000313" key="2">
    <source>
        <dbReference type="EMBL" id="QIU93258.1"/>
    </source>
</evidence>
<evidence type="ECO:0000313" key="3">
    <source>
        <dbReference type="Proteomes" id="UP000501780"/>
    </source>
</evidence>
<dbReference type="InterPro" id="IPR007492">
    <property type="entry name" value="LytTR_DNA-bd_dom"/>
</dbReference>
<dbReference type="SMART" id="SM00850">
    <property type="entry name" value="LytTR"/>
    <property type="match status" value="1"/>
</dbReference>
<dbReference type="AlphaFoldDB" id="A0A6H0KL07"/>
<evidence type="ECO:0000259" key="1">
    <source>
        <dbReference type="PROSITE" id="PS50930"/>
    </source>
</evidence>
<dbReference type="EMBL" id="CP050831">
    <property type="protein sequence ID" value="QIU93258.1"/>
    <property type="molecule type" value="Genomic_DNA"/>
</dbReference>
<dbReference type="PROSITE" id="PS50930">
    <property type="entry name" value="HTH_LYTTR"/>
    <property type="match status" value="1"/>
</dbReference>
<feature type="domain" description="HTH LytTR-type" evidence="1">
    <location>
        <begin position="66"/>
        <end position="126"/>
    </location>
</feature>
<protein>
    <submittedName>
        <fullName evidence="2">LytTR family transcriptional regulator</fullName>
    </submittedName>
</protein>